<reference evidence="2 3" key="1">
    <citation type="submission" date="2023-11" db="EMBL/GenBank/DDBJ databases">
        <title>Draft genome sequence and annotation of the polyextremotolerant black yeast-like fungus Aureobasidium pullulans NRRL 62042.</title>
        <authorList>
            <person name="Dielentheis-Frenken M.R.E."/>
            <person name="Wibberg D."/>
            <person name="Blank L.M."/>
            <person name="Tiso T."/>
        </authorList>
    </citation>
    <scope>NUCLEOTIDE SEQUENCE [LARGE SCALE GENOMIC DNA]</scope>
    <source>
        <strain evidence="2 3">NRRL 62042</strain>
    </source>
</reference>
<feature type="region of interest" description="Disordered" evidence="1">
    <location>
        <begin position="1"/>
        <end position="56"/>
    </location>
</feature>
<dbReference type="Proteomes" id="UP001341245">
    <property type="component" value="Unassembled WGS sequence"/>
</dbReference>
<comment type="caution">
    <text evidence="2">The sequence shown here is derived from an EMBL/GenBank/DDBJ whole genome shotgun (WGS) entry which is preliminary data.</text>
</comment>
<evidence type="ECO:0000313" key="3">
    <source>
        <dbReference type="Proteomes" id="UP001341245"/>
    </source>
</evidence>
<dbReference type="EMBL" id="JASGXD010000008">
    <property type="protein sequence ID" value="KAK6003977.1"/>
    <property type="molecule type" value="Genomic_DNA"/>
</dbReference>
<accession>A0ABR0THS2</accession>
<proteinExistence type="predicted"/>
<protein>
    <submittedName>
        <fullName evidence="2">Uncharacterized protein</fullName>
    </submittedName>
</protein>
<organism evidence="2 3">
    <name type="scientific">Aureobasidium pullulans</name>
    <name type="common">Black yeast</name>
    <name type="synonym">Pullularia pullulans</name>
    <dbReference type="NCBI Taxonomy" id="5580"/>
    <lineage>
        <taxon>Eukaryota</taxon>
        <taxon>Fungi</taxon>
        <taxon>Dikarya</taxon>
        <taxon>Ascomycota</taxon>
        <taxon>Pezizomycotina</taxon>
        <taxon>Dothideomycetes</taxon>
        <taxon>Dothideomycetidae</taxon>
        <taxon>Dothideales</taxon>
        <taxon>Saccotheciaceae</taxon>
        <taxon>Aureobasidium</taxon>
    </lineage>
</organism>
<feature type="compositionally biased region" description="Basic and acidic residues" evidence="1">
    <location>
        <begin position="1"/>
        <end position="15"/>
    </location>
</feature>
<gene>
    <name evidence="2" type="ORF">QM012_008827</name>
</gene>
<name>A0ABR0THS2_AURPU</name>
<evidence type="ECO:0000313" key="2">
    <source>
        <dbReference type="EMBL" id="KAK6003977.1"/>
    </source>
</evidence>
<keyword evidence="3" id="KW-1185">Reference proteome</keyword>
<evidence type="ECO:0000256" key="1">
    <source>
        <dbReference type="SAM" id="MobiDB-lite"/>
    </source>
</evidence>
<feature type="compositionally biased region" description="Basic and acidic residues" evidence="1">
    <location>
        <begin position="23"/>
        <end position="39"/>
    </location>
</feature>
<sequence>MLHRANDLCLRKELSSADGDPTDQAKADKITMSADKKTEAAVAAPTTTGSAPMSTSTGSVASIWLATKARITKDPTAGNIIKKSSVQKFITAPSSSKFIFEDEMLQHLVLLNT</sequence>
<feature type="compositionally biased region" description="Polar residues" evidence="1">
    <location>
        <begin position="45"/>
        <end position="56"/>
    </location>
</feature>